<feature type="active site" description="Proton acceptor; for dehydratase activity" evidence="8">
    <location>
        <position position="893"/>
    </location>
</feature>
<organism evidence="12 13">
    <name type="scientific">Dothistroma septosporum (strain NZE10 / CBS 128990)</name>
    <name type="common">Red band needle blight fungus</name>
    <name type="synonym">Mycosphaerella pini</name>
    <dbReference type="NCBI Taxonomy" id="675120"/>
    <lineage>
        <taxon>Eukaryota</taxon>
        <taxon>Fungi</taxon>
        <taxon>Dikarya</taxon>
        <taxon>Ascomycota</taxon>
        <taxon>Pezizomycotina</taxon>
        <taxon>Dothideomycetes</taxon>
        <taxon>Dothideomycetidae</taxon>
        <taxon>Mycosphaerellales</taxon>
        <taxon>Mycosphaerellaceae</taxon>
        <taxon>Dothistroma</taxon>
    </lineage>
</organism>
<keyword evidence="5" id="KW-0560">Oxidoreductase</keyword>
<dbReference type="PROSITE" id="PS00606">
    <property type="entry name" value="KS3_1"/>
    <property type="match status" value="1"/>
</dbReference>
<dbReference type="Pfam" id="PF08659">
    <property type="entry name" value="KR"/>
    <property type="match status" value="1"/>
</dbReference>
<dbReference type="Pfam" id="PF02801">
    <property type="entry name" value="Ketoacyl-synt_C"/>
    <property type="match status" value="1"/>
</dbReference>
<keyword evidence="1" id="KW-0596">Phosphopantetheine</keyword>
<dbReference type="InterPro" id="IPR006162">
    <property type="entry name" value="Ppantetheine_attach_site"/>
</dbReference>
<dbReference type="SUPFAM" id="SSF47336">
    <property type="entry name" value="ACP-like"/>
    <property type="match status" value="1"/>
</dbReference>
<dbReference type="Pfam" id="PF23297">
    <property type="entry name" value="ACP_SdgA_C"/>
    <property type="match status" value="1"/>
</dbReference>
<evidence type="ECO:0000313" key="13">
    <source>
        <dbReference type="Proteomes" id="UP000016933"/>
    </source>
</evidence>
<dbReference type="SMART" id="SM00826">
    <property type="entry name" value="PKS_DH"/>
    <property type="match status" value="1"/>
</dbReference>
<feature type="region of interest" description="C-terminal hotdog fold" evidence="8">
    <location>
        <begin position="1017"/>
        <end position="1171"/>
    </location>
</feature>
<evidence type="ECO:0000256" key="8">
    <source>
        <dbReference type="PROSITE-ProRule" id="PRU01363"/>
    </source>
</evidence>
<dbReference type="InterPro" id="IPR020841">
    <property type="entry name" value="PKS_Beta-ketoAc_synthase_dom"/>
</dbReference>
<evidence type="ECO:0000259" key="11">
    <source>
        <dbReference type="PROSITE" id="PS52019"/>
    </source>
</evidence>
<dbReference type="SMART" id="SM00827">
    <property type="entry name" value="PKS_AT"/>
    <property type="match status" value="1"/>
</dbReference>
<evidence type="ECO:0000256" key="5">
    <source>
        <dbReference type="ARBA" id="ARBA00023002"/>
    </source>
</evidence>
<dbReference type="GO" id="GO:0006633">
    <property type="term" value="P:fatty acid biosynthetic process"/>
    <property type="evidence" value="ECO:0007669"/>
    <property type="project" value="InterPro"/>
</dbReference>
<feature type="domain" description="Ketosynthase family 3 (KS3)" evidence="10">
    <location>
        <begin position="1"/>
        <end position="405"/>
    </location>
</feature>
<evidence type="ECO:0000259" key="10">
    <source>
        <dbReference type="PROSITE" id="PS52004"/>
    </source>
</evidence>
<name>N1PGN9_DOTSN</name>
<dbReference type="Gene3D" id="3.40.50.720">
    <property type="entry name" value="NAD(P)-binding Rossmann-like Domain"/>
    <property type="match status" value="2"/>
</dbReference>
<dbReference type="InterPro" id="IPR016035">
    <property type="entry name" value="Acyl_Trfase/lysoPLipase"/>
</dbReference>
<dbReference type="PROSITE" id="PS50075">
    <property type="entry name" value="CARRIER"/>
    <property type="match status" value="1"/>
</dbReference>
<dbReference type="SUPFAM" id="SSF50129">
    <property type="entry name" value="GroES-like"/>
    <property type="match status" value="1"/>
</dbReference>
<keyword evidence="3" id="KW-0808">Transferase</keyword>
<dbReference type="InterPro" id="IPR036736">
    <property type="entry name" value="ACP-like_sf"/>
</dbReference>
<dbReference type="Pfam" id="PF00698">
    <property type="entry name" value="Acyl_transf_1"/>
    <property type="match status" value="1"/>
</dbReference>
<evidence type="ECO:0000256" key="4">
    <source>
        <dbReference type="ARBA" id="ARBA00022857"/>
    </source>
</evidence>
<dbReference type="Gene3D" id="3.40.366.10">
    <property type="entry name" value="Malonyl-Coenzyme A Acyl Carrier Protein, domain 2"/>
    <property type="match status" value="1"/>
</dbReference>
<dbReference type="InterPro" id="IPR049551">
    <property type="entry name" value="PKS_DH_C"/>
</dbReference>
<dbReference type="HOGENOM" id="CLU_000022_31_0_1"/>
<dbReference type="GO" id="GO:0044550">
    <property type="term" value="P:secondary metabolite biosynthetic process"/>
    <property type="evidence" value="ECO:0007669"/>
    <property type="project" value="UniProtKB-ARBA"/>
</dbReference>
<dbReference type="InterPro" id="IPR016039">
    <property type="entry name" value="Thiolase-like"/>
</dbReference>
<sequence length="2126" mass="231659">MAGGNNASQSSDHNSIAVVGVACRFPGEASSVEGFWKLLCEGRCHFLKEDISKWDANFFGITPEKAEAMGPQQRIMMEVAYEAFENAGITLRDLSGSNTGCWMGVNSNDWREALFRDPEAAPMNTWTGVGPQYISGRVSWFYNMRGPCMTVNTACSSSLVALHQACQSIKGGDCDTAKVGGANLVFNPEYYLFYSNQKFLSTSGKCKSFDADGDGFGRGEGFGAVIVKRVADAIRDGDSIRAIVRGTGAGQDGWTSGITLPNADAQAELIRRTYEVARLPRTATEYVEAHCTGTKVGDPAELAAVHQTLGQGAEPVLIGSVKTNIGHLEGAAGIAGVIKAILILERGSIPPTIGIQKLNPRCEWQKWRLRIADKLTEWPATEELRRISISSFGASGTIAHAILDDATSVAYAYQAGFGHPGPKLILISANDPASQRSQRKILRDYVRRSPTRTSWAHLPYRSCVIASNLESLSNALEAEDESIRRASTAQVRLGFIFTGQGAQWAKMGMELLVYPRADTYLQSNLGCKWSAMDELLLGSGDTHINQAEYSQPLCTVLQVALVDLLTSWDIAPTRVAGHSSGEIAAAYCLGALTADDAWTAAYWRGNVDKRSALPNGGMLAGGITPREATNYISQLTQGIAVVGCVNAPSSITLSGDVNAMNQLSDLLTKDAKFNRRLKVDTAYHSPHPSVVSNEYLMRIRDIRPKKAHDGRVMHSSVTGKPIAAAEHGPSIWVRNLVSTALFAQAVGSMLRTNEVDLLLEVGPHSALAAPVKSTMSACGIDKDYLSVLSRGIDGMETAMKAAAELLTRGVDVNVRAVNRQNDDRERCPLIDLPFYRWNHEILYWAQSRFDREYRNRRHPAYRFIGAPLPQLVANEHIWRAFIRPTEETWVVDHKLQGMIVYPAVGYVAMAIEAARQFVATHRTIRAFRLCDVRFLAYAEMNESSATEMTLCIRPAQFGDGDWLSFSISSCSDGESIKRNSTGRVRIDYLDHESDSARMREVARQDETICQRFQESRASYRRSTRPEAFYTEMARIGLEFGPAFRNIAEIRKGEGQSCCLVDVVNPAGHRDPPDSLQPFIIHPATFDPITQTIMAAAGLVSRTPIPIAIDELIIAADIPFHQGEQLAVFSHVQRRGHHAFLSDIHALEPSSQRPVLSLTGLKLAQIAGRSDGPSYHMCSRIEEVPSFELLRPEDVPKLATWHEQDDTLQQRDSTTLLDTSITYDVIALPKGGTFGPDATHKLVSTALRLLKPKGFVIANNPGDALEAALLAQGVNILVDAQTVRHDRFIIARSNASPTEVAPTGDIVILESEQSFTANDSVPAKLAQQLQQAGYRPIRVQLSAITSYGPLLKRTRCVSLVELGRPLITFMSKTEFDEVKFLLTYDPLQYAIDGMVLSIRNEDAGIRIRTLHLGNQPEDSSLIESILRVATADTKDNEFSTNEHGVVQVSRISADPILSDWLDTLHFVEDKAMSETLADDEVLLQVAYSGLNFKDIMIAMGRVAGTMEGAEGSGTIITAGQAVTQFKAGDFVICLSIGMHSSIAKVKADSCRPIPKSLDLVAAASLPVVHCTAYNVFVRIARPVPGQSVLIHAGAGGLGQVAIQYAQHFGMEIFVTVGSKAKRELLGNLYGIDDDHILNSRDTSFAMAIRRLTKGRGVDVVLNSLSGDMLQESWKVLAPVGTFVEVDKVKADSSHEVGATYSTFDVEHVIRGNPRLAGELFDGALDYVRRGITKAVDPRTIFPVSKIHEAVRSMQTGSHSGKILLTWTPEDIVPVLGDGGSLSQLRPDITYALVGGLGGIGRSLALMLVELGARHLCFFSRSGAKSTAAQALLEELTSQQINARAYACDVADRGALQETLARVAVEMPCICGVLQCAAVFRDATFAKVTFDEWQQAMRPKVQASWNIHELLRKDIDFFVLLSSFAGLFGNLGQTNYGAGSILAEQGMTENLQEWSCFGISEAQLQKLVRAVIQDQISGLCSIPPQVPTGIASRRAAIAAGIEPPFYLHDPRFAPLAGSGQDEPGTSTSAGPSFLKRLKTAKSSEEKEAVINHILIHKVAKCLAVPEDRIDVNRSLPAYGINSLVAIEIRNWILKEAHFDVAIFDLISPLPIIKLVAKIVKNLGASSNR</sequence>
<keyword evidence="2" id="KW-0597">Phosphoprotein</keyword>
<dbReference type="Pfam" id="PF08240">
    <property type="entry name" value="ADH_N"/>
    <property type="match status" value="1"/>
</dbReference>
<dbReference type="OrthoDB" id="329835at2759"/>
<dbReference type="STRING" id="675120.N1PGN9"/>
<dbReference type="CDD" id="cd00833">
    <property type="entry name" value="PKS"/>
    <property type="match status" value="1"/>
</dbReference>
<feature type="region of interest" description="N-terminal hotdog fold" evidence="8">
    <location>
        <begin position="861"/>
        <end position="991"/>
    </location>
</feature>
<dbReference type="PROSITE" id="PS52019">
    <property type="entry name" value="PKS_MFAS_DH"/>
    <property type="match status" value="1"/>
</dbReference>
<dbReference type="Pfam" id="PF00109">
    <property type="entry name" value="ketoacyl-synt"/>
    <property type="match status" value="2"/>
</dbReference>
<dbReference type="Gene3D" id="3.10.129.110">
    <property type="entry name" value="Polyketide synthase dehydratase"/>
    <property type="match status" value="1"/>
</dbReference>
<evidence type="ECO:0000256" key="1">
    <source>
        <dbReference type="ARBA" id="ARBA00022450"/>
    </source>
</evidence>
<dbReference type="InterPro" id="IPR018201">
    <property type="entry name" value="Ketoacyl_synth_AS"/>
</dbReference>
<evidence type="ECO:0000259" key="9">
    <source>
        <dbReference type="PROSITE" id="PS50075"/>
    </source>
</evidence>
<dbReference type="InterPro" id="IPR013968">
    <property type="entry name" value="PKS_KR"/>
</dbReference>
<dbReference type="EMBL" id="KB446542">
    <property type="protein sequence ID" value="EME41547.1"/>
    <property type="molecule type" value="Genomic_DNA"/>
</dbReference>
<dbReference type="InterPro" id="IPR016036">
    <property type="entry name" value="Malonyl_transacylase_ACP-bd"/>
</dbReference>
<dbReference type="InterPro" id="IPR014031">
    <property type="entry name" value="Ketoacyl_synth_C"/>
</dbReference>
<keyword evidence="7" id="KW-0012">Acyltransferase</keyword>
<dbReference type="InterPro" id="IPR009081">
    <property type="entry name" value="PP-bd_ACP"/>
</dbReference>
<dbReference type="InterPro" id="IPR049900">
    <property type="entry name" value="PKS_mFAS_DH"/>
</dbReference>
<dbReference type="InterPro" id="IPR057326">
    <property type="entry name" value="KR_dom"/>
</dbReference>
<gene>
    <name evidence="12" type="primary">pks3</name>
    <name evidence="12" type="ORF">DOTSEDRAFT_90367</name>
</gene>
<dbReference type="InterPro" id="IPR050091">
    <property type="entry name" value="PKS_NRPS_Biosynth_Enz"/>
</dbReference>
<dbReference type="Pfam" id="PF21089">
    <property type="entry name" value="PKS_DH_N"/>
    <property type="match status" value="1"/>
</dbReference>
<dbReference type="Gene3D" id="3.90.180.10">
    <property type="entry name" value="Medium-chain alcohol dehydrogenases, catalytic domain"/>
    <property type="match status" value="1"/>
</dbReference>
<dbReference type="PROSITE" id="PS00012">
    <property type="entry name" value="PHOSPHOPANTETHEINE"/>
    <property type="match status" value="1"/>
</dbReference>
<dbReference type="InterPro" id="IPR032821">
    <property type="entry name" value="PKS_assoc"/>
</dbReference>
<dbReference type="eggNOG" id="KOG1202">
    <property type="taxonomic scope" value="Eukaryota"/>
</dbReference>
<accession>N1PGN9</accession>
<keyword evidence="6" id="KW-0511">Multifunctional enzyme</keyword>
<feature type="domain" description="PKS/mFAS DH" evidence="11">
    <location>
        <begin position="861"/>
        <end position="1171"/>
    </location>
</feature>
<evidence type="ECO:0000256" key="2">
    <source>
        <dbReference type="ARBA" id="ARBA00022553"/>
    </source>
</evidence>
<dbReference type="Proteomes" id="UP000016933">
    <property type="component" value="Unassembled WGS sequence"/>
</dbReference>
<dbReference type="InterPro" id="IPR014043">
    <property type="entry name" value="Acyl_transferase_dom"/>
</dbReference>
<evidence type="ECO:0000256" key="7">
    <source>
        <dbReference type="ARBA" id="ARBA00023315"/>
    </source>
</evidence>
<dbReference type="InterPro" id="IPR014030">
    <property type="entry name" value="Ketoacyl_synth_N"/>
</dbReference>
<dbReference type="InterPro" id="IPR042104">
    <property type="entry name" value="PKS_dehydratase_sf"/>
</dbReference>
<dbReference type="SUPFAM" id="SSF55048">
    <property type="entry name" value="Probable ACP-binding domain of malonyl-CoA ACP transacylase"/>
    <property type="match status" value="1"/>
</dbReference>
<dbReference type="Pfam" id="PF00107">
    <property type="entry name" value="ADH_zinc_N"/>
    <property type="match status" value="1"/>
</dbReference>
<dbReference type="SMART" id="SM00829">
    <property type="entry name" value="PKS_ER"/>
    <property type="match status" value="1"/>
</dbReference>
<evidence type="ECO:0000313" key="12">
    <source>
        <dbReference type="EMBL" id="EME41547.1"/>
    </source>
</evidence>
<dbReference type="SUPFAM" id="SSF52151">
    <property type="entry name" value="FabD/lysophospholipase-like"/>
    <property type="match status" value="1"/>
</dbReference>
<dbReference type="InterPro" id="IPR001227">
    <property type="entry name" value="Ac_transferase_dom_sf"/>
</dbReference>
<dbReference type="OMA" id="SQPICSV"/>
<dbReference type="PANTHER" id="PTHR43775:SF29">
    <property type="entry name" value="ASPERFURANONE POLYKETIDE SYNTHASE AFOG-RELATED"/>
    <property type="match status" value="1"/>
</dbReference>
<dbReference type="PROSITE" id="PS52004">
    <property type="entry name" value="KS3_2"/>
    <property type="match status" value="1"/>
</dbReference>
<dbReference type="Gene3D" id="1.10.1200.10">
    <property type="entry name" value="ACP-like"/>
    <property type="match status" value="1"/>
</dbReference>
<dbReference type="InterPro" id="IPR049552">
    <property type="entry name" value="PKS_DH_N"/>
</dbReference>
<dbReference type="SMART" id="SM00825">
    <property type="entry name" value="PKS_KS"/>
    <property type="match status" value="1"/>
</dbReference>
<dbReference type="InterPro" id="IPR036291">
    <property type="entry name" value="NAD(P)-bd_dom_sf"/>
</dbReference>
<dbReference type="GO" id="GO:0004312">
    <property type="term" value="F:fatty acid synthase activity"/>
    <property type="evidence" value="ECO:0007669"/>
    <property type="project" value="TreeGrafter"/>
</dbReference>
<dbReference type="InterPro" id="IPR013149">
    <property type="entry name" value="ADH-like_C"/>
</dbReference>
<dbReference type="InterPro" id="IPR020843">
    <property type="entry name" value="ER"/>
</dbReference>
<keyword evidence="13" id="KW-1185">Reference proteome</keyword>
<dbReference type="PANTHER" id="PTHR43775">
    <property type="entry name" value="FATTY ACID SYNTHASE"/>
    <property type="match status" value="1"/>
</dbReference>
<dbReference type="SUPFAM" id="SSF53901">
    <property type="entry name" value="Thiolase-like"/>
    <property type="match status" value="1"/>
</dbReference>
<dbReference type="SUPFAM" id="SSF51735">
    <property type="entry name" value="NAD(P)-binding Rossmann-fold domains"/>
    <property type="match status" value="2"/>
</dbReference>
<evidence type="ECO:0000256" key="3">
    <source>
        <dbReference type="ARBA" id="ARBA00022679"/>
    </source>
</evidence>
<dbReference type="InterPro" id="IPR013154">
    <property type="entry name" value="ADH-like_N"/>
</dbReference>
<dbReference type="CDD" id="cd05195">
    <property type="entry name" value="enoyl_red"/>
    <property type="match status" value="1"/>
</dbReference>
<dbReference type="Gene3D" id="3.40.47.10">
    <property type="match status" value="1"/>
</dbReference>
<protein>
    <submittedName>
        <fullName evidence="12">Polyketide synthase-like protein</fullName>
    </submittedName>
</protein>
<dbReference type="InterPro" id="IPR011032">
    <property type="entry name" value="GroES-like_sf"/>
</dbReference>
<dbReference type="GO" id="GO:0016491">
    <property type="term" value="F:oxidoreductase activity"/>
    <property type="evidence" value="ECO:0007669"/>
    <property type="project" value="UniProtKB-KW"/>
</dbReference>
<dbReference type="GO" id="GO:0004315">
    <property type="term" value="F:3-oxoacyl-[acyl-carrier-protein] synthase activity"/>
    <property type="evidence" value="ECO:0007669"/>
    <property type="project" value="InterPro"/>
</dbReference>
<feature type="active site" description="Proton donor; for dehydratase activity" evidence="8">
    <location>
        <position position="1086"/>
    </location>
</feature>
<proteinExistence type="predicted"/>
<reference evidence="12 13" key="2">
    <citation type="journal article" date="2012" name="PLoS Pathog.">
        <title>Diverse lifestyles and strategies of plant pathogenesis encoded in the genomes of eighteen Dothideomycetes fungi.</title>
        <authorList>
            <person name="Ohm R.A."/>
            <person name="Feau N."/>
            <person name="Henrissat B."/>
            <person name="Schoch C.L."/>
            <person name="Horwitz B.A."/>
            <person name="Barry K.W."/>
            <person name="Condon B.J."/>
            <person name="Copeland A.C."/>
            <person name="Dhillon B."/>
            <person name="Glaser F."/>
            <person name="Hesse C.N."/>
            <person name="Kosti I."/>
            <person name="LaButti K."/>
            <person name="Lindquist E.A."/>
            <person name="Lucas S."/>
            <person name="Salamov A.A."/>
            <person name="Bradshaw R.E."/>
            <person name="Ciuffetti L."/>
            <person name="Hamelin R.C."/>
            <person name="Kema G.H.J."/>
            <person name="Lawrence C."/>
            <person name="Scott J.A."/>
            <person name="Spatafora J.W."/>
            <person name="Turgeon B.G."/>
            <person name="de Wit P.J.G.M."/>
            <person name="Zhong S."/>
            <person name="Goodwin S.B."/>
            <person name="Grigoriev I.V."/>
        </authorList>
    </citation>
    <scope>NUCLEOTIDE SEQUENCE [LARGE SCALE GENOMIC DNA]</scope>
    <source>
        <strain evidence="13">NZE10 / CBS 128990</strain>
    </source>
</reference>
<dbReference type="SMART" id="SM00822">
    <property type="entry name" value="PKS_KR"/>
    <property type="match status" value="1"/>
</dbReference>
<reference evidence="13" key="1">
    <citation type="journal article" date="2012" name="PLoS Genet.">
        <title>The genomes of the fungal plant pathogens Cladosporium fulvum and Dothistroma septosporum reveal adaptation to different hosts and lifestyles but also signatures of common ancestry.</title>
        <authorList>
            <person name="de Wit P.J.G.M."/>
            <person name="van der Burgt A."/>
            <person name="Oekmen B."/>
            <person name="Stergiopoulos I."/>
            <person name="Abd-Elsalam K.A."/>
            <person name="Aerts A.L."/>
            <person name="Bahkali A.H."/>
            <person name="Beenen H.G."/>
            <person name="Chettri P."/>
            <person name="Cox M.P."/>
            <person name="Datema E."/>
            <person name="de Vries R.P."/>
            <person name="Dhillon B."/>
            <person name="Ganley A.R."/>
            <person name="Griffiths S.A."/>
            <person name="Guo Y."/>
            <person name="Hamelin R.C."/>
            <person name="Henrissat B."/>
            <person name="Kabir M.S."/>
            <person name="Jashni M.K."/>
            <person name="Kema G."/>
            <person name="Klaubauf S."/>
            <person name="Lapidus A."/>
            <person name="Levasseur A."/>
            <person name="Lindquist E."/>
            <person name="Mehrabi R."/>
            <person name="Ohm R.A."/>
            <person name="Owen T.J."/>
            <person name="Salamov A."/>
            <person name="Schwelm A."/>
            <person name="Schijlen E."/>
            <person name="Sun H."/>
            <person name="van den Burg H.A."/>
            <person name="van Ham R.C.H.J."/>
            <person name="Zhang S."/>
            <person name="Goodwin S.B."/>
            <person name="Grigoriev I.V."/>
            <person name="Collemare J."/>
            <person name="Bradshaw R.E."/>
        </authorList>
    </citation>
    <scope>NUCLEOTIDE SEQUENCE [LARGE SCALE GENOMIC DNA]</scope>
    <source>
        <strain evidence="13">NZE10 / CBS 128990</strain>
    </source>
</reference>
<dbReference type="InterPro" id="IPR020807">
    <property type="entry name" value="PKS_DH"/>
</dbReference>
<dbReference type="Pfam" id="PF14765">
    <property type="entry name" value="PS-DH"/>
    <property type="match status" value="1"/>
</dbReference>
<dbReference type="Pfam" id="PF16197">
    <property type="entry name" value="KAsynt_C_assoc"/>
    <property type="match status" value="1"/>
</dbReference>
<evidence type="ECO:0000256" key="6">
    <source>
        <dbReference type="ARBA" id="ARBA00023268"/>
    </source>
</evidence>
<feature type="domain" description="Carrier" evidence="9">
    <location>
        <begin position="2043"/>
        <end position="2121"/>
    </location>
</feature>
<keyword evidence="4" id="KW-0521">NADP</keyword>